<keyword evidence="3" id="KW-0187">Copper transport</keyword>
<evidence type="ECO:0000313" key="9">
    <source>
        <dbReference type="EMBL" id="ODQ70730.1"/>
    </source>
</evidence>
<dbReference type="PROSITE" id="PS01047">
    <property type="entry name" value="HMA_1"/>
    <property type="match status" value="1"/>
</dbReference>
<dbReference type="Gene3D" id="3.30.70.100">
    <property type="match status" value="1"/>
</dbReference>
<comment type="similarity">
    <text evidence="7">Belongs to the ATX1 family.</text>
</comment>
<dbReference type="EMBL" id="KV454299">
    <property type="protein sequence ID" value="ODQ70730.1"/>
    <property type="molecule type" value="Genomic_DNA"/>
</dbReference>
<evidence type="ECO:0000256" key="6">
    <source>
        <dbReference type="ARBA" id="ARBA00023186"/>
    </source>
</evidence>
<proteinExistence type="inferred from homology"/>
<dbReference type="GO" id="GO:0046872">
    <property type="term" value="F:metal ion binding"/>
    <property type="evidence" value="ECO:0007669"/>
    <property type="project" value="UniProtKB-KW"/>
</dbReference>
<evidence type="ECO:0000256" key="7">
    <source>
        <dbReference type="ARBA" id="ARBA00038171"/>
    </source>
</evidence>
<dbReference type="InterPro" id="IPR036163">
    <property type="entry name" value="HMA_dom_sf"/>
</dbReference>
<dbReference type="CDD" id="cd00371">
    <property type="entry name" value="HMA"/>
    <property type="match status" value="1"/>
</dbReference>
<dbReference type="Proteomes" id="UP000094385">
    <property type="component" value="Unassembled WGS sequence"/>
</dbReference>
<keyword evidence="10" id="KW-1185">Reference proteome</keyword>
<dbReference type="InterPro" id="IPR051881">
    <property type="entry name" value="Copper_transport_ATOX1-like"/>
</dbReference>
<name>A0A1E3PZF6_LIPST</name>
<evidence type="ECO:0000256" key="3">
    <source>
        <dbReference type="ARBA" id="ARBA00022796"/>
    </source>
</evidence>
<sequence>MSSHEYQFNVAMSCSGCSGAVNRVLSKLEGVNDIKITLDDQKVVVKTNDNLSYDAVLNQIKKSGKEVRSGEVIA</sequence>
<dbReference type="PROSITE" id="PS50846">
    <property type="entry name" value="HMA_2"/>
    <property type="match status" value="1"/>
</dbReference>
<dbReference type="GO" id="GO:0016531">
    <property type="term" value="F:copper chaperone activity"/>
    <property type="evidence" value="ECO:0007669"/>
    <property type="project" value="EnsemblFungi"/>
</dbReference>
<evidence type="ECO:0000256" key="1">
    <source>
        <dbReference type="ARBA" id="ARBA00022448"/>
    </source>
</evidence>
<organism evidence="9 10">
    <name type="scientific">Lipomyces starkeyi NRRL Y-11557</name>
    <dbReference type="NCBI Taxonomy" id="675824"/>
    <lineage>
        <taxon>Eukaryota</taxon>
        <taxon>Fungi</taxon>
        <taxon>Dikarya</taxon>
        <taxon>Ascomycota</taxon>
        <taxon>Saccharomycotina</taxon>
        <taxon>Lipomycetes</taxon>
        <taxon>Lipomycetales</taxon>
        <taxon>Lipomycetaceae</taxon>
        <taxon>Lipomyces</taxon>
    </lineage>
</organism>
<keyword evidence="4" id="KW-0186">Copper</keyword>
<dbReference type="FunFam" id="3.30.70.100:FF:000008">
    <property type="entry name" value="Copper transport protein ATOX1"/>
    <property type="match status" value="1"/>
</dbReference>
<dbReference type="OrthoDB" id="689350at2759"/>
<dbReference type="STRING" id="675824.A0A1E3PZF6"/>
<gene>
    <name evidence="9" type="ORF">LIPSTDRAFT_74194</name>
</gene>
<dbReference type="GO" id="GO:0006825">
    <property type="term" value="P:copper ion transport"/>
    <property type="evidence" value="ECO:0007669"/>
    <property type="project" value="UniProtKB-KW"/>
</dbReference>
<dbReference type="SUPFAM" id="SSF55008">
    <property type="entry name" value="HMA, heavy metal-associated domain"/>
    <property type="match status" value="1"/>
</dbReference>
<dbReference type="PANTHER" id="PTHR46365">
    <property type="entry name" value="COPPER TRANSPORT PROTEIN ATOX1"/>
    <property type="match status" value="1"/>
</dbReference>
<evidence type="ECO:0000256" key="4">
    <source>
        <dbReference type="ARBA" id="ARBA00023008"/>
    </source>
</evidence>
<feature type="domain" description="HMA" evidence="8">
    <location>
        <begin position="3"/>
        <end position="68"/>
    </location>
</feature>
<dbReference type="PANTHER" id="PTHR46365:SF1">
    <property type="entry name" value="COPPER TRANSPORT PROTEIN ATOX1"/>
    <property type="match status" value="1"/>
</dbReference>
<keyword evidence="1" id="KW-0813">Transport</keyword>
<keyword evidence="2" id="KW-0479">Metal-binding</keyword>
<dbReference type="Pfam" id="PF00403">
    <property type="entry name" value="HMA"/>
    <property type="match status" value="1"/>
</dbReference>
<reference evidence="9 10" key="1">
    <citation type="journal article" date="2016" name="Proc. Natl. Acad. Sci. U.S.A.">
        <title>Comparative genomics of biotechnologically important yeasts.</title>
        <authorList>
            <person name="Riley R."/>
            <person name="Haridas S."/>
            <person name="Wolfe K.H."/>
            <person name="Lopes M.R."/>
            <person name="Hittinger C.T."/>
            <person name="Goeker M."/>
            <person name="Salamov A.A."/>
            <person name="Wisecaver J.H."/>
            <person name="Long T.M."/>
            <person name="Calvey C.H."/>
            <person name="Aerts A.L."/>
            <person name="Barry K.W."/>
            <person name="Choi C."/>
            <person name="Clum A."/>
            <person name="Coughlan A.Y."/>
            <person name="Deshpande S."/>
            <person name="Douglass A.P."/>
            <person name="Hanson S.J."/>
            <person name="Klenk H.-P."/>
            <person name="LaButti K.M."/>
            <person name="Lapidus A."/>
            <person name="Lindquist E.A."/>
            <person name="Lipzen A.M."/>
            <person name="Meier-Kolthoff J.P."/>
            <person name="Ohm R.A."/>
            <person name="Otillar R.P."/>
            <person name="Pangilinan J.L."/>
            <person name="Peng Y."/>
            <person name="Rokas A."/>
            <person name="Rosa C.A."/>
            <person name="Scheuner C."/>
            <person name="Sibirny A.A."/>
            <person name="Slot J.C."/>
            <person name="Stielow J.B."/>
            <person name="Sun H."/>
            <person name="Kurtzman C.P."/>
            <person name="Blackwell M."/>
            <person name="Grigoriev I.V."/>
            <person name="Jeffries T.W."/>
        </authorList>
    </citation>
    <scope>NUCLEOTIDE SEQUENCE [LARGE SCALE GENOMIC DNA]</scope>
    <source>
        <strain evidence="9 10">NRRL Y-11557</strain>
    </source>
</reference>
<dbReference type="GO" id="GO:0005829">
    <property type="term" value="C:cytosol"/>
    <property type="evidence" value="ECO:0007669"/>
    <property type="project" value="TreeGrafter"/>
</dbReference>
<protein>
    <recommendedName>
        <fullName evidence="8">HMA domain-containing protein</fullName>
    </recommendedName>
</protein>
<evidence type="ECO:0000256" key="5">
    <source>
        <dbReference type="ARBA" id="ARBA00023065"/>
    </source>
</evidence>
<evidence type="ECO:0000256" key="2">
    <source>
        <dbReference type="ARBA" id="ARBA00022723"/>
    </source>
</evidence>
<accession>A0A1E3PZF6</accession>
<dbReference type="AlphaFoldDB" id="A0A1E3PZF6"/>
<dbReference type="InterPro" id="IPR006121">
    <property type="entry name" value="HMA_dom"/>
</dbReference>
<dbReference type="InterPro" id="IPR017969">
    <property type="entry name" value="Heavy-metal-associated_CS"/>
</dbReference>
<evidence type="ECO:0000313" key="10">
    <source>
        <dbReference type="Proteomes" id="UP000094385"/>
    </source>
</evidence>
<evidence type="ECO:0000259" key="8">
    <source>
        <dbReference type="PROSITE" id="PS50846"/>
    </source>
</evidence>
<keyword evidence="5" id="KW-0406">Ion transport</keyword>
<keyword evidence="6" id="KW-0143">Chaperone</keyword>